<gene>
    <name evidence="7" type="ORF">CR492_03265</name>
</gene>
<feature type="region of interest" description="Disordered" evidence="5">
    <location>
        <begin position="1"/>
        <end position="33"/>
    </location>
</feature>
<name>A0A2J7TMD8_METSI</name>
<dbReference type="PANTHER" id="PTHR44591:SF3">
    <property type="entry name" value="RESPONSE REGULATORY DOMAIN-CONTAINING PROTEIN"/>
    <property type="match status" value="1"/>
</dbReference>
<dbReference type="GO" id="GO:0000160">
    <property type="term" value="P:phosphorelay signal transduction system"/>
    <property type="evidence" value="ECO:0007669"/>
    <property type="project" value="InterPro"/>
</dbReference>
<reference evidence="7 8" key="1">
    <citation type="submission" date="2017-10" db="EMBL/GenBank/DDBJ databases">
        <title>Genome announcement of Methylocella silvestris TVC from permafrost.</title>
        <authorList>
            <person name="Wang J."/>
            <person name="Geng K."/>
            <person name="Ul-Haque F."/>
            <person name="Crombie A.T."/>
            <person name="Street L.E."/>
            <person name="Wookey P.A."/>
            <person name="Murrell J.C."/>
            <person name="Pratscher J."/>
        </authorList>
    </citation>
    <scope>NUCLEOTIDE SEQUENCE [LARGE SCALE GENOMIC DNA]</scope>
    <source>
        <strain evidence="7 8">TVC</strain>
    </source>
</reference>
<proteinExistence type="predicted"/>
<dbReference type="Proteomes" id="UP000236286">
    <property type="component" value="Unassembled WGS sequence"/>
</dbReference>
<evidence type="ECO:0000256" key="3">
    <source>
        <dbReference type="ARBA" id="ARBA00023163"/>
    </source>
</evidence>
<evidence type="ECO:0000259" key="6">
    <source>
        <dbReference type="PROSITE" id="PS50110"/>
    </source>
</evidence>
<evidence type="ECO:0000313" key="7">
    <source>
        <dbReference type="EMBL" id="PNG27920.1"/>
    </source>
</evidence>
<organism evidence="7 8">
    <name type="scientific">Methylocella silvestris</name>
    <dbReference type="NCBI Taxonomy" id="199596"/>
    <lineage>
        <taxon>Bacteria</taxon>
        <taxon>Pseudomonadati</taxon>
        <taxon>Pseudomonadota</taxon>
        <taxon>Alphaproteobacteria</taxon>
        <taxon>Hyphomicrobiales</taxon>
        <taxon>Beijerinckiaceae</taxon>
        <taxon>Methylocella</taxon>
    </lineage>
</organism>
<evidence type="ECO:0000256" key="1">
    <source>
        <dbReference type="ARBA" id="ARBA00022553"/>
    </source>
</evidence>
<dbReference type="AlphaFoldDB" id="A0A2J7TMD8"/>
<comment type="caution">
    <text evidence="7">The sequence shown here is derived from an EMBL/GenBank/DDBJ whole genome shotgun (WGS) entry which is preliminary data.</text>
</comment>
<dbReference type="SMART" id="SM00448">
    <property type="entry name" value="REC"/>
    <property type="match status" value="1"/>
</dbReference>
<dbReference type="CDD" id="cd00156">
    <property type="entry name" value="REC"/>
    <property type="match status" value="1"/>
</dbReference>
<evidence type="ECO:0000313" key="8">
    <source>
        <dbReference type="Proteomes" id="UP000236286"/>
    </source>
</evidence>
<dbReference type="InterPro" id="IPR011006">
    <property type="entry name" value="CheY-like_superfamily"/>
</dbReference>
<keyword evidence="2" id="KW-0805">Transcription regulation</keyword>
<dbReference type="PANTHER" id="PTHR44591">
    <property type="entry name" value="STRESS RESPONSE REGULATOR PROTEIN 1"/>
    <property type="match status" value="1"/>
</dbReference>
<evidence type="ECO:0000256" key="4">
    <source>
        <dbReference type="PROSITE-ProRule" id="PRU00169"/>
    </source>
</evidence>
<accession>A0A2J7TMD8</accession>
<dbReference type="EMBL" id="PDZR01000001">
    <property type="protein sequence ID" value="PNG27920.1"/>
    <property type="molecule type" value="Genomic_DNA"/>
</dbReference>
<dbReference type="PROSITE" id="PS50110">
    <property type="entry name" value="RESPONSE_REGULATORY"/>
    <property type="match status" value="1"/>
</dbReference>
<evidence type="ECO:0000256" key="5">
    <source>
        <dbReference type="SAM" id="MobiDB-lite"/>
    </source>
</evidence>
<keyword evidence="1 4" id="KW-0597">Phosphoprotein</keyword>
<keyword evidence="3" id="KW-0804">Transcription</keyword>
<dbReference type="OrthoDB" id="7569831at2"/>
<feature type="modified residue" description="4-aspartylphosphate" evidence="4">
    <location>
        <position position="75"/>
    </location>
</feature>
<dbReference type="InterPro" id="IPR001789">
    <property type="entry name" value="Sig_transdc_resp-reg_receiver"/>
</dbReference>
<feature type="domain" description="Response regulatory" evidence="6">
    <location>
        <begin position="24"/>
        <end position="137"/>
    </location>
</feature>
<dbReference type="InterPro" id="IPR050595">
    <property type="entry name" value="Bact_response_regulator"/>
</dbReference>
<dbReference type="SUPFAM" id="SSF52172">
    <property type="entry name" value="CheY-like"/>
    <property type="match status" value="1"/>
</dbReference>
<dbReference type="Pfam" id="PF00072">
    <property type="entry name" value="Response_reg"/>
    <property type="match status" value="1"/>
</dbReference>
<dbReference type="Gene3D" id="3.40.50.2300">
    <property type="match status" value="1"/>
</dbReference>
<sequence length="142" mass="15126">METEPGERGLVSVPSSDGRPARQRLLVADDGPPGRATLADAVRRLRPAAEVISARNTDEALGALAMQRIDLILIDFSRPGADGVELAALIRRTRNAAPIAIASSQGDAVMRAHDLQAVFLQNPISDEALAAFLSRAELQLDH</sequence>
<protein>
    <submittedName>
        <fullName evidence="7">Response regulator</fullName>
    </submittedName>
</protein>
<evidence type="ECO:0000256" key="2">
    <source>
        <dbReference type="ARBA" id="ARBA00023015"/>
    </source>
</evidence>